<name>A0A088RTD5_LEIPA</name>
<accession>A0A088RTD5</accession>
<organism evidence="1 2">
    <name type="scientific">Leishmania panamensis</name>
    <dbReference type="NCBI Taxonomy" id="5679"/>
    <lineage>
        <taxon>Eukaryota</taxon>
        <taxon>Discoba</taxon>
        <taxon>Euglenozoa</taxon>
        <taxon>Kinetoplastea</taxon>
        <taxon>Metakinetoplastina</taxon>
        <taxon>Trypanosomatida</taxon>
        <taxon>Trypanosomatidae</taxon>
        <taxon>Leishmaniinae</taxon>
        <taxon>Leishmania</taxon>
        <taxon>Leishmania guyanensis species complex</taxon>
    </lineage>
</organism>
<dbReference type="VEuPathDB" id="TriTrypDB:LPMP_270360"/>
<dbReference type="eggNOG" id="ENOG502S76E">
    <property type="taxonomic scope" value="Eukaryota"/>
</dbReference>
<dbReference type="OrthoDB" id="268604at2759"/>
<evidence type="ECO:0000313" key="2">
    <source>
        <dbReference type="Proteomes" id="UP000063063"/>
    </source>
</evidence>
<dbReference type="GeneID" id="22576212"/>
<dbReference type="VEuPathDB" id="TriTrypDB:LPAL13_270010100"/>
<protein>
    <submittedName>
        <fullName evidence="1">Uncharacterized protein</fullName>
    </submittedName>
</protein>
<dbReference type="EMBL" id="CP009396">
    <property type="protein sequence ID" value="AIN99417.1"/>
    <property type="molecule type" value="Genomic_DNA"/>
</dbReference>
<reference evidence="1 2" key="1">
    <citation type="journal article" date="2015" name="Sci. Rep.">
        <title>The genome of Leishmania panamensis: insights into genomics of the L. (Viannia) subgenus.</title>
        <authorList>
            <person name="Llanes A."/>
            <person name="Restrepo C.M."/>
            <person name="Vecchio G.D."/>
            <person name="Anguizola F.J."/>
            <person name="Lleonart R."/>
        </authorList>
    </citation>
    <scope>NUCLEOTIDE SEQUENCE [LARGE SCALE GENOMIC DNA]</scope>
    <source>
        <strain evidence="1 2">MHOM/PA/94/PSC-1</strain>
    </source>
</reference>
<evidence type="ECO:0000313" key="1">
    <source>
        <dbReference type="EMBL" id="AIN99417.1"/>
    </source>
</evidence>
<dbReference type="AlphaFoldDB" id="A0A088RTD5"/>
<proteinExistence type="predicted"/>
<dbReference type="KEGG" id="lpan:LPMP_270360"/>
<keyword evidence="2" id="KW-1185">Reference proteome</keyword>
<dbReference type="RefSeq" id="XP_010700124.1">
    <property type="nucleotide sequence ID" value="XM_010701822.1"/>
</dbReference>
<gene>
    <name evidence="1" type="ORF">LPMP_270360</name>
</gene>
<sequence>MNVEVTDRCFFMGDDYYISLPIVNKAANRGEPLQLLCSEMIHWDDYRNDRSINDGKPRMQQLFASSYTEPLARTFVLGSDTYVTQVTGVSATQAGSSSQMFSAEMQHWDDYCATRGITTGSPSMASLFRPFESKIILAFDLNERKLTELEGKSVALISYGAKQQTYCSEMEHRDDYVREKTGKAPEPSMASLFA</sequence>
<dbReference type="Proteomes" id="UP000063063">
    <property type="component" value="Chromosome 27"/>
</dbReference>